<dbReference type="PANTHER" id="PTHR13847:SF289">
    <property type="entry name" value="GLYCINE OXIDASE"/>
    <property type="match status" value="1"/>
</dbReference>
<organism evidence="3 4">
    <name type="scientific">Bremerella cremea</name>
    <dbReference type="NCBI Taxonomy" id="1031537"/>
    <lineage>
        <taxon>Bacteria</taxon>
        <taxon>Pseudomonadati</taxon>
        <taxon>Planctomycetota</taxon>
        <taxon>Planctomycetia</taxon>
        <taxon>Pirellulales</taxon>
        <taxon>Pirellulaceae</taxon>
        <taxon>Bremerella</taxon>
    </lineage>
</organism>
<dbReference type="RefSeq" id="WP_114369413.1">
    <property type="nucleotide sequence ID" value="NZ_QPEX01000028.1"/>
</dbReference>
<protein>
    <submittedName>
        <fullName evidence="3">FAD-dependent oxidoreductase</fullName>
    </submittedName>
</protein>
<comment type="caution">
    <text evidence="3">The sequence shown here is derived from an EMBL/GenBank/DDBJ whole genome shotgun (WGS) entry which is preliminary data.</text>
</comment>
<evidence type="ECO:0000259" key="2">
    <source>
        <dbReference type="Pfam" id="PF01266"/>
    </source>
</evidence>
<dbReference type="PANTHER" id="PTHR13847">
    <property type="entry name" value="SARCOSINE DEHYDROGENASE-RELATED"/>
    <property type="match status" value="1"/>
</dbReference>
<dbReference type="Pfam" id="PF01266">
    <property type="entry name" value="DAO"/>
    <property type="match status" value="1"/>
</dbReference>
<evidence type="ECO:0000256" key="1">
    <source>
        <dbReference type="ARBA" id="ARBA00023002"/>
    </source>
</evidence>
<gene>
    <name evidence="3" type="ORF">DTL42_14300</name>
</gene>
<reference evidence="3 4" key="1">
    <citation type="submission" date="2018-07" db="EMBL/GenBank/DDBJ databases">
        <title>Comparative genomes isolates from brazilian mangrove.</title>
        <authorList>
            <person name="De Araujo J.E."/>
            <person name="Taketani R.G."/>
            <person name="Silva M.C.P."/>
            <person name="Lourenco M.V."/>
            <person name="Oliveira V.M."/>
            <person name="Andreote F.D."/>
        </authorList>
    </citation>
    <scope>NUCLEOTIDE SEQUENCE [LARGE SCALE GENOMIC DNA]</scope>
    <source>
        <strain evidence="3 4">HEX PRIS-MGV</strain>
    </source>
</reference>
<dbReference type="EMBL" id="QPEX01000028">
    <property type="protein sequence ID" value="RCS47686.1"/>
    <property type="molecule type" value="Genomic_DNA"/>
</dbReference>
<dbReference type="InterPro" id="IPR036188">
    <property type="entry name" value="FAD/NAD-bd_sf"/>
</dbReference>
<keyword evidence="1" id="KW-0560">Oxidoreductase</keyword>
<dbReference type="InterPro" id="IPR006076">
    <property type="entry name" value="FAD-dep_OxRdtase"/>
</dbReference>
<accession>A0A368KQ16</accession>
<dbReference type="Gene3D" id="3.50.50.60">
    <property type="entry name" value="FAD/NAD(P)-binding domain"/>
    <property type="match status" value="1"/>
</dbReference>
<dbReference type="GO" id="GO:0016491">
    <property type="term" value="F:oxidoreductase activity"/>
    <property type="evidence" value="ECO:0007669"/>
    <property type="project" value="UniProtKB-KW"/>
</dbReference>
<dbReference type="AlphaFoldDB" id="A0A368KQ16"/>
<evidence type="ECO:0000313" key="4">
    <source>
        <dbReference type="Proteomes" id="UP000253562"/>
    </source>
</evidence>
<dbReference type="Gene3D" id="3.30.9.10">
    <property type="entry name" value="D-Amino Acid Oxidase, subunit A, domain 2"/>
    <property type="match status" value="1"/>
</dbReference>
<evidence type="ECO:0000313" key="3">
    <source>
        <dbReference type="EMBL" id="RCS47686.1"/>
    </source>
</evidence>
<dbReference type="OrthoDB" id="211690at2"/>
<feature type="domain" description="FAD dependent oxidoreductase" evidence="2">
    <location>
        <begin position="8"/>
        <end position="317"/>
    </location>
</feature>
<name>A0A368KQ16_9BACT</name>
<proteinExistence type="predicted"/>
<dbReference type="Proteomes" id="UP000253562">
    <property type="component" value="Unassembled WGS sequence"/>
</dbReference>
<dbReference type="GO" id="GO:0005737">
    <property type="term" value="C:cytoplasm"/>
    <property type="evidence" value="ECO:0007669"/>
    <property type="project" value="TreeGrafter"/>
</dbReference>
<dbReference type="SUPFAM" id="SSF51905">
    <property type="entry name" value="FAD/NAD(P)-binding domain"/>
    <property type="match status" value="1"/>
</dbReference>
<sequence>METIHTNVLIVGGGATGLWLLDRLRRDGRSALLLESHALGTGQTIAAQGILHSGLKYSLQGLLTASARQAREMPRLWRTCLEGTAQPNLSRTEVRSQSFYLWGTNSASSKLGMLGARLGLQVTPKAVSPHNAPEILRTCPGAIFLVGEQVISCGSFLENLAKTNRQQIVQVAKQNGTRLITDSAGNVTSAVVTSADNRQVEVTADWVVLAAGQGNAALRQSMGRDPKRQQTRPLHMVMVRGGLPEFYGHCVEGATTRVSITSARSEQTDIVWQVGGQLAEEGVTMTRAELIAKAQHELLTTLPGLDLSATQWSTYRVDRAEGVTVTGGRPESYRVEKEGNLLTAWPTKLVLVPQLVDHLADTIAKRTSSVPRISPAIIDWPRPNVAQTPWDRETEWTTLPLPASAAA</sequence>